<dbReference type="PROSITE" id="PS50995">
    <property type="entry name" value="HTH_MARR_2"/>
    <property type="match status" value="1"/>
</dbReference>
<organism evidence="2 3">
    <name type="scientific">Vibrio ponticus</name>
    <dbReference type="NCBI Taxonomy" id="265668"/>
    <lineage>
        <taxon>Bacteria</taxon>
        <taxon>Pseudomonadati</taxon>
        <taxon>Pseudomonadota</taxon>
        <taxon>Gammaproteobacteria</taxon>
        <taxon>Vibrionales</taxon>
        <taxon>Vibrionaceae</taxon>
        <taxon>Vibrio</taxon>
    </lineage>
</organism>
<name>A0A3N3E364_9VIBR</name>
<dbReference type="GO" id="GO:0006950">
    <property type="term" value="P:response to stress"/>
    <property type="evidence" value="ECO:0007669"/>
    <property type="project" value="TreeGrafter"/>
</dbReference>
<evidence type="ECO:0000313" key="3">
    <source>
        <dbReference type="Proteomes" id="UP000278792"/>
    </source>
</evidence>
<dbReference type="InterPro" id="IPR036390">
    <property type="entry name" value="WH_DNA-bd_sf"/>
</dbReference>
<feature type="domain" description="HTH marR-type" evidence="1">
    <location>
        <begin position="1"/>
        <end position="136"/>
    </location>
</feature>
<gene>
    <name evidence="2" type="ORF">EGH82_05940</name>
</gene>
<dbReference type="Gene3D" id="1.10.10.10">
    <property type="entry name" value="Winged helix-like DNA-binding domain superfamily/Winged helix DNA-binding domain"/>
    <property type="match status" value="1"/>
</dbReference>
<comment type="caution">
    <text evidence="2">The sequence shown here is derived from an EMBL/GenBank/DDBJ whole genome shotgun (WGS) entry which is preliminary data.</text>
</comment>
<dbReference type="Pfam" id="PF01047">
    <property type="entry name" value="MarR"/>
    <property type="match status" value="1"/>
</dbReference>
<dbReference type="InterPro" id="IPR039422">
    <property type="entry name" value="MarR/SlyA-like"/>
</dbReference>
<dbReference type="SUPFAM" id="SSF46785">
    <property type="entry name" value="Winged helix' DNA-binding domain"/>
    <property type="match status" value="1"/>
</dbReference>
<evidence type="ECO:0000259" key="1">
    <source>
        <dbReference type="PROSITE" id="PS50995"/>
    </source>
</evidence>
<accession>A0A3N3E364</accession>
<dbReference type="AlphaFoldDB" id="A0A3N3E364"/>
<dbReference type="InterPro" id="IPR000835">
    <property type="entry name" value="HTH_MarR-typ"/>
</dbReference>
<dbReference type="PANTHER" id="PTHR33164:SF95">
    <property type="entry name" value="TRANSCRIPTIONAL REGULATOR"/>
    <property type="match status" value="1"/>
</dbReference>
<protein>
    <submittedName>
        <fullName evidence="2">MarR family transcriptional regulator</fullName>
    </submittedName>
</protein>
<dbReference type="EMBL" id="RKIK01000011">
    <property type="protein sequence ID" value="ROV61185.1"/>
    <property type="molecule type" value="Genomic_DNA"/>
</dbReference>
<sequence>MHLEESLMDLERFCSKAWRQHGNDDPMCQLSFNEFDYLKVIQQYPLGVRITDLAQELCVSKPSASNMVTRLAKKNLVGTIACSEDARAKRVVLTDWVIENMSFERVVYQQIATDLNAQLSEQEAKQLVQLLNKALKK</sequence>
<reference evidence="2 3" key="1">
    <citation type="submission" date="2018-11" db="EMBL/GenBank/DDBJ databases">
        <title>Vibrio ponticus strain CAIM 1751 pathogenic for the snapper Lutjanus guttatus.</title>
        <authorList>
            <person name="Soto-Rodriguez S."/>
            <person name="Lozano-Olvera R."/>
            <person name="Gomez-Gil B."/>
        </authorList>
    </citation>
    <scope>NUCLEOTIDE SEQUENCE [LARGE SCALE GENOMIC DNA]</scope>
    <source>
        <strain evidence="2 3">CAIM 1751</strain>
    </source>
</reference>
<proteinExistence type="predicted"/>
<dbReference type="Proteomes" id="UP000278792">
    <property type="component" value="Unassembled WGS sequence"/>
</dbReference>
<dbReference type="InterPro" id="IPR036388">
    <property type="entry name" value="WH-like_DNA-bd_sf"/>
</dbReference>
<dbReference type="PANTHER" id="PTHR33164">
    <property type="entry name" value="TRANSCRIPTIONAL REGULATOR, MARR FAMILY"/>
    <property type="match status" value="1"/>
</dbReference>
<dbReference type="RefSeq" id="WP_123781176.1">
    <property type="nucleotide sequence ID" value="NZ_RKIK01000011.1"/>
</dbReference>
<evidence type="ECO:0000313" key="2">
    <source>
        <dbReference type="EMBL" id="ROV61185.1"/>
    </source>
</evidence>
<dbReference type="SMART" id="SM00347">
    <property type="entry name" value="HTH_MARR"/>
    <property type="match status" value="1"/>
</dbReference>
<dbReference type="GO" id="GO:0003700">
    <property type="term" value="F:DNA-binding transcription factor activity"/>
    <property type="evidence" value="ECO:0007669"/>
    <property type="project" value="InterPro"/>
</dbReference>